<dbReference type="InterPro" id="IPR014340">
    <property type="entry name" value="LptA"/>
</dbReference>
<dbReference type="GO" id="GO:0009279">
    <property type="term" value="C:cell outer membrane"/>
    <property type="evidence" value="ECO:0007669"/>
    <property type="project" value="TreeGrafter"/>
</dbReference>
<keyword evidence="3 4" id="KW-0574">Periplasm</keyword>
<reference evidence="7 8" key="1">
    <citation type="journal article" date="2014" name="Nat. Commun.">
        <title>Physiological and genomic features of highly alkaliphilic hydrogen-utilizing Betaproteobacteria from a continental serpentinizing site.</title>
        <authorList>
            <person name="Suzuki S."/>
            <person name="Kuenen J.G."/>
            <person name="Schipper K."/>
            <person name="van der Velde S."/>
            <person name="Ishii S."/>
            <person name="Wu A."/>
            <person name="Sorokin D.Y."/>
            <person name="Tenney A."/>
            <person name="Meng X.Y."/>
            <person name="Morrill P.L."/>
            <person name="Kamagata Y."/>
            <person name="Muyzer G."/>
            <person name="Nealson K.H."/>
        </authorList>
    </citation>
    <scope>NUCLEOTIDE SEQUENCE [LARGE SCALE GENOMIC DNA]</scope>
    <source>
        <strain evidence="7 8">B1</strain>
    </source>
</reference>
<evidence type="ECO:0000256" key="1">
    <source>
        <dbReference type="ARBA" id="ARBA00022448"/>
    </source>
</evidence>
<evidence type="ECO:0000256" key="5">
    <source>
        <dbReference type="SAM" id="MobiDB-lite"/>
    </source>
</evidence>
<comment type="subunit">
    <text evidence="4">Component of the lipopolysaccharide transport and assembly complex.</text>
</comment>
<dbReference type="NCBIfam" id="TIGR03002">
    <property type="entry name" value="outer_YhbN_LptA"/>
    <property type="match status" value="1"/>
</dbReference>
<feature type="domain" description="Organic solvent tolerance-like N-terminal" evidence="6">
    <location>
        <begin position="60"/>
        <end position="177"/>
    </location>
</feature>
<dbReference type="GO" id="GO:0043165">
    <property type="term" value="P:Gram-negative-bacterium-type cell outer membrane assembly"/>
    <property type="evidence" value="ECO:0007669"/>
    <property type="project" value="UniProtKB-UniRule"/>
</dbReference>
<feature type="signal peptide" evidence="4">
    <location>
        <begin position="1"/>
        <end position="46"/>
    </location>
</feature>
<name>A0A060NY16_9BURK</name>
<dbReference type="HAMAP" id="MF_01914">
    <property type="entry name" value="LPS_assembly_LptA"/>
    <property type="match status" value="1"/>
</dbReference>
<organism evidence="7 8">
    <name type="scientific">Serpentinimonas maccroryi</name>
    <dbReference type="NCBI Taxonomy" id="1458426"/>
    <lineage>
        <taxon>Bacteria</taxon>
        <taxon>Pseudomonadati</taxon>
        <taxon>Pseudomonadota</taxon>
        <taxon>Betaproteobacteria</taxon>
        <taxon>Burkholderiales</taxon>
        <taxon>Comamonadaceae</taxon>
        <taxon>Serpentinimonas</taxon>
    </lineage>
</organism>
<dbReference type="KEGG" id="cbab:SMCB_2180"/>
<evidence type="ECO:0000313" key="8">
    <source>
        <dbReference type="Proteomes" id="UP000066014"/>
    </source>
</evidence>
<protein>
    <recommendedName>
        <fullName evidence="4">Lipopolysaccharide export system protein LptA</fullName>
    </recommendedName>
</protein>
<comment type="similarity">
    <text evidence="4">Belongs to the LptA family.</text>
</comment>
<dbReference type="AlphaFoldDB" id="A0A060NY16"/>
<accession>A0A060NY16</accession>
<dbReference type="Pfam" id="PF03968">
    <property type="entry name" value="LptD_N"/>
    <property type="match status" value="1"/>
</dbReference>
<keyword evidence="2 4" id="KW-0732">Signal</keyword>
<feature type="compositionally biased region" description="Low complexity" evidence="5">
    <location>
        <begin position="212"/>
        <end position="226"/>
    </location>
</feature>
<gene>
    <name evidence="4" type="primary">lptA</name>
    <name evidence="7" type="ORF">SMCB_2180</name>
</gene>
<keyword evidence="8" id="KW-1185">Reference proteome</keyword>
<evidence type="ECO:0000256" key="4">
    <source>
        <dbReference type="HAMAP-Rule" id="MF_01914"/>
    </source>
</evidence>
<dbReference type="GO" id="GO:0015920">
    <property type="term" value="P:lipopolysaccharide transport"/>
    <property type="evidence" value="ECO:0007669"/>
    <property type="project" value="UniProtKB-UniRule"/>
</dbReference>
<dbReference type="STRING" id="1458426.SMCB_2180"/>
<feature type="region of interest" description="Disordered" evidence="5">
    <location>
        <begin position="182"/>
        <end position="242"/>
    </location>
</feature>
<proteinExistence type="inferred from homology"/>
<dbReference type="EMBL" id="AP014569">
    <property type="protein sequence ID" value="BAO84408.1"/>
    <property type="molecule type" value="Genomic_DNA"/>
</dbReference>
<keyword evidence="1 4" id="KW-0813">Transport</keyword>
<comment type="subcellular location">
    <subcellularLocation>
        <location evidence="4">Periplasm</location>
    </subcellularLocation>
</comment>
<evidence type="ECO:0000256" key="3">
    <source>
        <dbReference type="ARBA" id="ARBA00022764"/>
    </source>
</evidence>
<evidence type="ECO:0000256" key="2">
    <source>
        <dbReference type="ARBA" id="ARBA00022729"/>
    </source>
</evidence>
<sequence precursor="true">MLAMAYAISVPRPFCASNRLMPLRQVLARLTLSAALALGLAPGLHAQPAQGAQPAQPMLIEADALNHDQAGMVSVFTGNVVITQGTLLLRGQRAELRQDAQGNQSGVLQGAAGQRAFFRQQRPGLNELLEGEALRIEYDSATGVLRLIDQAVLRRLRAGALSDQASGSLIVINRQTERFSVEGGTAARTPENPLGRVRAVITPRPEAPPGATPATAPGTTPATAPRAPAPPLQPSPQLEPRR</sequence>
<dbReference type="PANTHER" id="PTHR36504">
    <property type="entry name" value="LIPOPOLYSACCHARIDE EXPORT SYSTEM PROTEIN LPTA"/>
    <property type="match status" value="1"/>
</dbReference>
<evidence type="ECO:0000259" key="6">
    <source>
        <dbReference type="Pfam" id="PF03968"/>
    </source>
</evidence>
<dbReference type="GO" id="GO:0030288">
    <property type="term" value="C:outer membrane-bounded periplasmic space"/>
    <property type="evidence" value="ECO:0007669"/>
    <property type="project" value="TreeGrafter"/>
</dbReference>
<dbReference type="GO" id="GO:0017089">
    <property type="term" value="F:glycolipid transfer activity"/>
    <property type="evidence" value="ECO:0007669"/>
    <property type="project" value="TreeGrafter"/>
</dbReference>
<dbReference type="InterPro" id="IPR052037">
    <property type="entry name" value="LPS_export_LptA"/>
</dbReference>
<dbReference type="HOGENOM" id="CLU_095993_1_0_4"/>
<evidence type="ECO:0000313" key="7">
    <source>
        <dbReference type="EMBL" id="BAO84408.1"/>
    </source>
</evidence>
<dbReference type="InterPro" id="IPR005653">
    <property type="entry name" value="OstA-like_N"/>
</dbReference>
<dbReference type="Gene3D" id="2.60.450.10">
    <property type="entry name" value="Lipopolysaccharide (LPS) transport protein A like domain"/>
    <property type="match status" value="1"/>
</dbReference>
<dbReference type="GO" id="GO:0001530">
    <property type="term" value="F:lipopolysaccharide binding"/>
    <property type="evidence" value="ECO:0007669"/>
    <property type="project" value="InterPro"/>
</dbReference>
<dbReference type="PANTHER" id="PTHR36504:SF1">
    <property type="entry name" value="LIPOPOLYSACCHARIDE EXPORT SYSTEM PROTEIN LPTA"/>
    <property type="match status" value="1"/>
</dbReference>
<dbReference type="Proteomes" id="UP000066014">
    <property type="component" value="Chromosome"/>
</dbReference>
<feature type="chain" id="PRO_5008980296" description="Lipopolysaccharide export system protein LptA" evidence="4">
    <location>
        <begin position="47"/>
        <end position="242"/>
    </location>
</feature>
<comment type="function">
    <text evidence="4">Involved in the assembly of lipopolysaccharide (LPS). Required for the translocation of LPS from the inner membrane to the outer membrane.</text>
</comment>